<reference evidence="10 11" key="1">
    <citation type="submission" date="2018-10" db="EMBL/GenBank/DDBJ databases">
        <title>Anaerotruncus faecis sp. nov., isolated from human feces.</title>
        <authorList>
            <person name="Wang Y.-J."/>
        </authorList>
    </citation>
    <scope>NUCLEOTIDE SEQUENCE [LARGE SCALE GENOMIC DNA]</scope>
    <source>
        <strain evidence="10 11">22A2-44</strain>
    </source>
</reference>
<comment type="miscellaneous">
    <text evidence="7">The a and c carboxylates of cobyrinate are activated for nucleophilic attack via formation of a phosphorylated intermediate by ATP. CbiA catalyzes first the amidation of the c-carboxylate, and then that of the a-carboxylate.</text>
</comment>
<feature type="active site" description="Nucleophile" evidence="7">
    <location>
        <position position="332"/>
    </location>
</feature>
<dbReference type="InterPro" id="IPR002586">
    <property type="entry name" value="CobQ/CobB/MinD/ParA_Nub-bd_dom"/>
</dbReference>
<comment type="cofactor">
    <cofactor evidence="1 7">
        <name>Mg(2+)</name>
        <dbReference type="ChEBI" id="CHEBI:18420"/>
    </cofactor>
</comment>
<dbReference type="Gene3D" id="3.40.50.880">
    <property type="match status" value="1"/>
</dbReference>
<keyword evidence="7" id="KW-0169">Cobalamin biosynthesis</keyword>
<comment type="catalytic activity">
    <reaction evidence="7">
        <text>cob(II)yrinate + 2 L-glutamine + 2 ATP + 2 H2O = cob(II)yrinate a,c diamide + 2 L-glutamate + 2 ADP + 2 phosphate + 2 H(+)</text>
        <dbReference type="Rhea" id="RHEA:26289"/>
        <dbReference type="ChEBI" id="CHEBI:15377"/>
        <dbReference type="ChEBI" id="CHEBI:15378"/>
        <dbReference type="ChEBI" id="CHEBI:29985"/>
        <dbReference type="ChEBI" id="CHEBI:30616"/>
        <dbReference type="ChEBI" id="CHEBI:43474"/>
        <dbReference type="ChEBI" id="CHEBI:58359"/>
        <dbReference type="ChEBI" id="CHEBI:58537"/>
        <dbReference type="ChEBI" id="CHEBI:58894"/>
        <dbReference type="ChEBI" id="CHEBI:456216"/>
        <dbReference type="EC" id="6.3.5.11"/>
    </reaction>
</comment>
<dbReference type="Pfam" id="PF01656">
    <property type="entry name" value="CbiA"/>
    <property type="match status" value="1"/>
</dbReference>
<dbReference type="UniPathway" id="UPA00148">
    <property type="reaction ID" value="UER00231"/>
</dbReference>
<dbReference type="HAMAP" id="MF_00027">
    <property type="entry name" value="CobB_CbiA"/>
    <property type="match status" value="1"/>
</dbReference>
<comment type="pathway">
    <text evidence="7">Cofactor biosynthesis; adenosylcobalamin biosynthesis; cob(II)yrinate a,c-diamide from sirohydrochlorin (anaerobic route): step 10/10.</text>
</comment>
<keyword evidence="5 7" id="KW-0460">Magnesium</keyword>
<keyword evidence="2 7" id="KW-0436">Ligase</keyword>
<dbReference type="GO" id="GO:0005524">
    <property type="term" value="F:ATP binding"/>
    <property type="evidence" value="ECO:0007669"/>
    <property type="project" value="UniProtKB-UniRule"/>
</dbReference>
<dbReference type="Pfam" id="PF07685">
    <property type="entry name" value="GATase_3"/>
    <property type="match status" value="1"/>
</dbReference>
<feature type="domain" description="CobQ/CobB/MinD/ParA nucleotide binding" evidence="8">
    <location>
        <begin position="9"/>
        <end position="182"/>
    </location>
</feature>
<keyword evidence="6 7" id="KW-0315">Glutamine amidotransferase</keyword>
<name>A0A498CTY1_9FIRM</name>
<sequence>MTVRFPRLLVAAPASGSGKTTVTCALLRALAGRGRRAASFKCGPDYIDPMFHRESVGAAYSANLDLFLSDGDTARRLLAKGAEHADIALIEGAMGYYDGIAVSSDASAYAVARATGAPVLLVVSCRGMAASVAAQVRGFTGYRPDANIAAVLLNHLSAARYPEVKALVERECGVPVAGYLPPMPGCAFESRHLGLVTAGEAAELGRKLSELAGTLERTADLPMLLQIAESAPPLSYEPSCLSRVEGKPRIAVARDAAFCFYYEDTLSLLREMGAELTFFSPLSDAALPEGAGGLLLGGGYPELYAETLSRNGPMRRAVRAAIEGGMPAIAECGGFLYLHRSLEDVDGNAHAMAGVIAAEGFRTGRLGRFGYVTLTAREENLLCGAGETLRAHEFHYWDSTGPGAAFAAQKPQSSRGWDCVHAGRALYAGFPHLYLAGAPKAAERFLRAAADYQRG</sequence>
<dbReference type="Proteomes" id="UP000276301">
    <property type="component" value="Unassembled WGS sequence"/>
</dbReference>
<feature type="domain" description="CobB/CobQ-like glutamine amidotransferase" evidence="9">
    <location>
        <begin position="249"/>
        <end position="401"/>
    </location>
</feature>
<dbReference type="InterPro" id="IPR029062">
    <property type="entry name" value="Class_I_gatase-like"/>
</dbReference>
<gene>
    <name evidence="7" type="primary">cbiA</name>
    <name evidence="10" type="ORF">D4A47_00225</name>
</gene>
<dbReference type="NCBIfam" id="NF002204">
    <property type="entry name" value="PRK01077.1"/>
    <property type="match status" value="1"/>
</dbReference>
<keyword evidence="3 7" id="KW-0547">Nucleotide-binding</keyword>
<dbReference type="RefSeq" id="WP_121585559.1">
    <property type="nucleotide sequence ID" value="NZ_RCHT01000001.1"/>
</dbReference>
<comment type="domain">
    <text evidence="7">Comprises of two domains. The C-terminal domain contains the binding site for glutamine and catalyzes the hydrolysis of this substrate to glutamate and ammonia. The N-terminal domain is anticipated to bind ATP and cobyrinate and catalyzes the ultimate synthesis of the diamide product. The ammonia produced via the glutaminase domain is probably translocated to the adjacent domain via a molecular tunnel, where it reacts with an activated intermediate.</text>
</comment>
<feature type="site" description="Increases nucleophilicity of active site Cys" evidence="7">
    <location>
        <position position="432"/>
    </location>
</feature>
<comment type="function">
    <text evidence="7">Catalyzes the ATP-dependent amidation of the two carboxylate groups at positions a and c of cobyrinate, using either L-glutamine or ammonia as the nitrogen source.</text>
</comment>
<organism evidence="10 11">
    <name type="scientific">Anaerotruncus massiliensis</name>
    <name type="common">ex Liu et al. 2021</name>
    <dbReference type="NCBI Taxonomy" id="2321404"/>
    <lineage>
        <taxon>Bacteria</taxon>
        <taxon>Bacillati</taxon>
        <taxon>Bacillota</taxon>
        <taxon>Clostridia</taxon>
        <taxon>Eubacteriales</taxon>
        <taxon>Oscillospiraceae</taxon>
        <taxon>Anaerotruncus</taxon>
    </lineage>
</organism>
<protein>
    <recommendedName>
        <fullName evidence="7">Cobyrinate a,c-diamide synthase</fullName>
        <ecNumber evidence="7">6.3.5.11</ecNumber>
    </recommendedName>
    <alternativeName>
        <fullName evidence="7">Cobyrinic acid a,c-diamide synthetase</fullName>
    </alternativeName>
</protein>
<evidence type="ECO:0000259" key="9">
    <source>
        <dbReference type="Pfam" id="PF07685"/>
    </source>
</evidence>
<evidence type="ECO:0000259" key="8">
    <source>
        <dbReference type="Pfam" id="PF01656"/>
    </source>
</evidence>
<comment type="caution">
    <text evidence="10">The sequence shown here is derived from an EMBL/GenBank/DDBJ whole genome shotgun (WGS) entry which is preliminary data.</text>
</comment>
<evidence type="ECO:0000256" key="1">
    <source>
        <dbReference type="ARBA" id="ARBA00001946"/>
    </source>
</evidence>
<dbReference type="EC" id="6.3.5.11" evidence="7"/>
<dbReference type="PROSITE" id="PS51274">
    <property type="entry name" value="GATASE_COBBQ"/>
    <property type="match status" value="1"/>
</dbReference>
<dbReference type="GO" id="GO:0042242">
    <property type="term" value="F:cobyrinic acid a,c-diamide synthase activity"/>
    <property type="evidence" value="ECO:0007669"/>
    <property type="project" value="UniProtKB-UniRule"/>
</dbReference>
<dbReference type="Gene3D" id="3.40.50.300">
    <property type="entry name" value="P-loop containing nucleotide triphosphate hydrolases"/>
    <property type="match status" value="2"/>
</dbReference>
<evidence type="ECO:0000256" key="7">
    <source>
        <dbReference type="HAMAP-Rule" id="MF_00027"/>
    </source>
</evidence>
<dbReference type="EMBL" id="RCHT01000001">
    <property type="protein sequence ID" value="RLL14449.1"/>
    <property type="molecule type" value="Genomic_DNA"/>
</dbReference>
<dbReference type="InterPro" id="IPR004484">
    <property type="entry name" value="CbiA/CobB_synth"/>
</dbReference>
<evidence type="ECO:0000256" key="3">
    <source>
        <dbReference type="ARBA" id="ARBA00022741"/>
    </source>
</evidence>
<dbReference type="InterPro" id="IPR027417">
    <property type="entry name" value="P-loop_NTPase"/>
</dbReference>
<dbReference type="PANTHER" id="PTHR43873:SF1">
    <property type="entry name" value="COBYRINATE A,C-DIAMIDE SYNTHASE"/>
    <property type="match status" value="1"/>
</dbReference>
<evidence type="ECO:0000256" key="4">
    <source>
        <dbReference type="ARBA" id="ARBA00022840"/>
    </source>
</evidence>
<evidence type="ECO:0000313" key="10">
    <source>
        <dbReference type="EMBL" id="RLL14449.1"/>
    </source>
</evidence>
<keyword evidence="4 7" id="KW-0067">ATP-binding</keyword>
<keyword evidence="11" id="KW-1185">Reference proteome</keyword>
<evidence type="ECO:0000256" key="6">
    <source>
        <dbReference type="ARBA" id="ARBA00022962"/>
    </source>
</evidence>
<evidence type="ECO:0000256" key="2">
    <source>
        <dbReference type="ARBA" id="ARBA00022598"/>
    </source>
</evidence>
<dbReference type="NCBIfam" id="TIGR00379">
    <property type="entry name" value="cobB"/>
    <property type="match status" value="1"/>
</dbReference>
<dbReference type="SUPFAM" id="SSF52317">
    <property type="entry name" value="Class I glutamine amidotransferase-like"/>
    <property type="match status" value="1"/>
</dbReference>
<dbReference type="AlphaFoldDB" id="A0A498CTY1"/>
<dbReference type="PANTHER" id="PTHR43873">
    <property type="entry name" value="COBYRINATE A,C-DIAMIDE SYNTHASE"/>
    <property type="match status" value="1"/>
</dbReference>
<evidence type="ECO:0000313" key="11">
    <source>
        <dbReference type="Proteomes" id="UP000276301"/>
    </source>
</evidence>
<comment type="similarity">
    <text evidence="7">Belongs to the CobB/CbiA family.</text>
</comment>
<accession>A0A498CTY1</accession>
<evidence type="ECO:0000256" key="5">
    <source>
        <dbReference type="ARBA" id="ARBA00022842"/>
    </source>
</evidence>
<dbReference type="InterPro" id="IPR011698">
    <property type="entry name" value="GATase_3"/>
</dbReference>
<dbReference type="SUPFAM" id="SSF52540">
    <property type="entry name" value="P-loop containing nucleoside triphosphate hydrolases"/>
    <property type="match status" value="1"/>
</dbReference>
<proteinExistence type="inferred from homology"/>
<dbReference type="GO" id="GO:0009236">
    <property type="term" value="P:cobalamin biosynthetic process"/>
    <property type="evidence" value="ECO:0007669"/>
    <property type="project" value="UniProtKB-UniRule"/>
</dbReference>